<feature type="disulfide bond" description="Redox-active" evidence="12">
    <location>
        <begin position="31"/>
        <end position="34"/>
    </location>
</feature>
<evidence type="ECO:0000256" key="9">
    <source>
        <dbReference type="ARBA" id="ARBA00023157"/>
    </source>
</evidence>
<keyword evidence="8 12" id="KW-0472">Membrane</keyword>
<dbReference type="EMBL" id="RCVZ01000004">
    <property type="protein sequence ID" value="RLQ96236.1"/>
    <property type="molecule type" value="Genomic_DNA"/>
</dbReference>
<evidence type="ECO:0000256" key="5">
    <source>
        <dbReference type="ARBA" id="ARBA00022982"/>
    </source>
</evidence>
<comment type="subcellular location">
    <subcellularLocation>
        <location evidence="12">Cell membrane</location>
        <topology evidence="12">Multi-pass membrane protein</topology>
    </subcellularLocation>
    <subcellularLocation>
        <location evidence="1">Membrane</location>
        <topology evidence="1">Multi-pass membrane protein</topology>
    </subcellularLocation>
</comment>
<name>A0A3L7JZR0_9BACI</name>
<keyword evidence="12" id="KW-1003">Cell membrane</keyword>
<evidence type="ECO:0000256" key="6">
    <source>
        <dbReference type="ARBA" id="ARBA00022989"/>
    </source>
</evidence>
<dbReference type="GO" id="GO:0006457">
    <property type="term" value="P:protein folding"/>
    <property type="evidence" value="ECO:0007669"/>
    <property type="project" value="InterPro"/>
</dbReference>
<dbReference type="Gene3D" id="1.20.1550.10">
    <property type="entry name" value="DsbB-like"/>
    <property type="match status" value="1"/>
</dbReference>
<evidence type="ECO:0000256" key="12">
    <source>
        <dbReference type="HAMAP-Rule" id="MF_00287"/>
    </source>
</evidence>
<keyword evidence="3 12" id="KW-0813">Transport</keyword>
<feature type="transmembrane region" description="Helical" evidence="13">
    <location>
        <begin position="60"/>
        <end position="79"/>
    </location>
</feature>
<feature type="transmembrane region" description="Helical" evidence="13">
    <location>
        <begin position="105"/>
        <end position="129"/>
    </location>
</feature>
<dbReference type="PIRSF" id="PIRSF036659">
    <property type="entry name" value="BdbC"/>
    <property type="match status" value="1"/>
</dbReference>
<dbReference type="NCBIfam" id="NF002849">
    <property type="entry name" value="PRK03113.1"/>
    <property type="match status" value="1"/>
</dbReference>
<evidence type="ECO:0000256" key="8">
    <source>
        <dbReference type="ARBA" id="ARBA00023136"/>
    </source>
</evidence>
<dbReference type="PANTHER" id="PTHR43469:SF1">
    <property type="entry name" value="SPBETA PROPHAGE-DERIVED DISULFIDE BOND FORMATION PROTEIN B"/>
    <property type="match status" value="1"/>
</dbReference>
<evidence type="ECO:0000256" key="10">
    <source>
        <dbReference type="ARBA" id="ARBA00023186"/>
    </source>
</evidence>
<evidence type="ECO:0000256" key="4">
    <source>
        <dbReference type="ARBA" id="ARBA00022692"/>
    </source>
</evidence>
<gene>
    <name evidence="12" type="primary">bdbC</name>
    <name evidence="14" type="ORF">D9X91_08090</name>
</gene>
<organism evidence="14 15">
    <name type="scientific">Falsibacillus albus</name>
    <dbReference type="NCBI Taxonomy" id="2478915"/>
    <lineage>
        <taxon>Bacteria</taxon>
        <taxon>Bacillati</taxon>
        <taxon>Bacillota</taxon>
        <taxon>Bacilli</taxon>
        <taxon>Bacillales</taxon>
        <taxon>Bacillaceae</taxon>
        <taxon>Falsibacillus</taxon>
    </lineage>
</organism>
<keyword evidence="10 12" id="KW-0143">Chaperone</keyword>
<evidence type="ECO:0000256" key="11">
    <source>
        <dbReference type="ARBA" id="ARBA00023284"/>
    </source>
</evidence>
<dbReference type="Proteomes" id="UP000276770">
    <property type="component" value="Unassembled WGS sequence"/>
</dbReference>
<dbReference type="PANTHER" id="PTHR43469">
    <property type="entry name" value="DISULFIDE FORMATION PROTEIN-RELATED"/>
    <property type="match status" value="1"/>
</dbReference>
<evidence type="ECO:0000256" key="7">
    <source>
        <dbReference type="ARBA" id="ARBA00023002"/>
    </source>
</evidence>
<keyword evidence="15" id="KW-1185">Reference proteome</keyword>
<keyword evidence="4 12" id="KW-0812">Transmembrane</keyword>
<dbReference type="OrthoDB" id="158402at2"/>
<dbReference type="InterPro" id="IPR012187">
    <property type="entry name" value="Disulphide_bond_form_BdbC"/>
</dbReference>
<comment type="function">
    <text evidence="12">Required for disulfide bond formation in some proteins.</text>
</comment>
<keyword evidence="7 12" id="KW-0560">Oxidoreductase</keyword>
<keyword evidence="11 12" id="KW-0676">Redox-active center</keyword>
<feature type="transmembrane region" description="Helical" evidence="13">
    <location>
        <begin position="35"/>
        <end position="53"/>
    </location>
</feature>
<dbReference type="RefSeq" id="WP_121680089.1">
    <property type="nucleotide sequence ID" value="NZ_RCVZ01000004.1"/>
</dbReference>
<feature type="disulfide bond" description="Redox-active" evidence="12">
    <location>
        <begin position="92"/>
        <end position="98"/>
    </location>
</feature>
<evidence type="ECO:0000256" key="13">
    <source>
        <dbReference type="SAM" id="Phobius"/>
    </source>
</evidence>
<evidence type="ECO:0000256" key="3">
    <source>
        <dbReference type="ARBA" id="ARBA00022448"/>
    </source>
</evidence>
<evidence type="ECO:0000313" key="15">
    <source>
        <dbReference type="Proteomes" id="UP000276770"/>
    </source>
</evidence>
<keyword evidence="6 12" id="KW-1133">Transmembrane helix</keyword>
<feature type="transmembrane region" description="Helical" evidence="13">
    <location>
        <begin position="7"/>
        <end position="29"/>
    </location>
</feature>
<dbReference type="GO" id="GO:0015035">
    <property type="term" value="F:protein-disulfide reductase activity"/>
    <property type="evidence" value="ECO:0007669"/>
    <property type="project" value="UniProtKB-UniRule"/>
</dbReference>
<sequence length="137" mass="15912">MNKQLFIAWVTAIISMLGSLYFSEIMHFIPCTLCWYQRVLMYPLFVVMGVAVYRSEYKIYPYVLPFSLLGMIISGYHYLLQHIPALRQFEMCTSGVPCSGKYIDWLGFITIPLMAFIAFSIITVMMFMLQKQAKETS</sequence>
<protein>
    <recommendedName>
        <fullName evidence="12">Probable disulfide formation protein</fullName>
    </recommendedName>
    <alternativeName>
        <fullName evidence="12">Disulfide oxidoreductase</fullName>
    </alternativeName>
    <alternativeName>
        <fullName evidence="12">Thiol-disulfide oxidoreductase</fullName>
    </alternativeName>
</protein>
<comment type="caution">
    <text evidence="14">The sequence shown here is derived from an EMBL/GenBank/DDBJ whole genome shotgun (WGS) entry which is preliminary data.</text>
</comment>
<dbReference type="AlphaFoldDB" id="A0A3L7JZR0"/>
<dbReference type="SUPFAM" id="SSF158442">
    <property type="entry name" value="DsbB-like"/>
    <property type="match status" value="1"/>
</dbReference>
<dbReference type="GO" id="GO:0005886">
    <property type="term" value="C:plasma membrane"/>
    <property type="evidence" value="ECO:0007669"/>
    <property type="project" value="UniProtKB-SubCell"/>
</dbReference>
<dbReference type="InterPro" id="IPR023380">
    <property type="entry name" value="DsbB-like_sf"/>
</dbReference>
<reference evidence="14 15" key="1">
    <citation type="submission" date="2018-10" db="EMBL/GenBank/DDBJ databases">
        <title>Falsibacillus sp. genome draft.</title>
        <authorList>
            <person name="Shi S."/>
        </authorList>
    </citation>
    <scope>NUCLEOTIDE SEQUENCE [LARGE SCALE GENOMIC DNA]</scope>
    <source>
        <strain evidence="14 15">GY 10110</strain>
    </source>
</reference>
<evidence type="ECO:0000256" key="1">
    <source>
        <dbReference type="ARBA" id="ARBA00004141"/>
    </source>
</evidence>
<comment type="similarity">
    <text evidence="2 12">Belongs to the DsbB family. BdbC subfamily.</text>
</comment>
<evidence type="ECO:0000313" key="14">
    <source>
        <dbReference type="EMBL" id="RLQ96236.1"/>
    </source>
</evidence>
<keyword evidence="9 12" id="KW-1015">Disulfide bond</keyword>
<dbReference type="Pfam" id="PF02600">
    <property type="entry name" value="DsbB"/>
    <property type="match status" value="1"/>
</dbReference>
<dbReference type="InterPro" id="IPR003752">
    <property type="entry name" value="DiS_bond_form_DsbB/BdbC"/>
</dbReference>
<keyword evidence="5 12" id="KW-0249">Electron transport</keyword>
<proteinExistence type="inferred from homology"/>
<accession>A0A3L7JZR0</accession>
<dbReference type="HAMAP" id="MF_00287">
    <property type="entry name" value="BdbC"/>
    <property type="match status" value="1"/>
</dbReference>
<evidence type="ECO:0000256" key="2">
    <source>
        <dbReference type="ARBA" id="ARBA00007602"/>
    </source>
</evidence>